<dbReference type="AlphaFoldDB" id="A0A2P2KYC3"/>
<evidence type="ECO:0000313" key="1">
    <source>
        <dbReference type="EMBL" id="MBX10704.1"/>
    </source>
</evidence>
<protein>
    <submittedName>
        <fullName evidence="1">Uncharacterized protein</fullName>
    </submittedName>
</protein>
<reference evidence="1" key="1">
    <citation type="submission" date="2018-02" db="EMBL/GenBank/DDBJ databases">
        <title>Rhizophora mucronata_Transcriptome.</title>
        <authorList>
            <person name="Meera S.P."/>
            <person name="Sreeshan A."/>
            <person name="Augustine A."/>
        </authorList>
    </citation>
    <scope>NUCLEOTIDE SEQUENCE</scope>
    <source>
        <tissue evidence="1">Leaf</tissue>
    </source>
</reference>
<sequence length="46" mass="5540">MHLDLPRPHNMEAFYVGIHLLCDTENLVGQCMNLIFYKRNFTFLFH</sequence>
<proteinExistence type="predicted"/>
<accession>A0A2P2KYC3</accession>
<organism evidence="1">
    <name type="scientific">Rhizophora mucronata</name>
    <name type="common">Asiatic mangrove</name>
    <dbReference type="NCBI Taxonomy" id="61149"/>
    <lineage>
        <taxon>Eukaryota</taxon>
        <taxon>Viridiplantae</taxon>
        <taxon>Streptophyta</taxon>
        <taxon>Embryophyta</taxon>
        <taxon>Tracheophyta</taxon>
        <taxon>Spermatophyta</taxon>
        <taxon>Magnoliopsida</taxon>
        <taxon>eudicotyledons</taxon>
        <taxon>Gunneridae</taxon>
        <taxon>Pentapetalae</taxon>
        <taxon>rosids</taxon>
        <taxon>fabids</taxon>
        <taxon>Malpighiales</taxon>
        <taxon>Rhizophoraceae</taxon>
        <taxon>Rhizophora</taxon>
    </lineage>
</organism>
<name>A0A2P2KYC3_RHIMU</name>
<dbReference type="EMBL" id="GGEC01030220">
    <property type="protein sequence ID" value="MBX10704.1"/>
    <property type="molecule type" value="Transcribed_RNA"/>
</dbReference>